<dbReference type="AlphaFoldDB" id="A0A2T0VK53"/>
<proteinExistence type="predicted"/>
<dbReference type="InterPro" id="IPR009097">
    <property type="entry name" value="Cyclic_Pdiesterase"/>
</dbReference>
<evidence type="ECO:0000313" key="1">
    <source>
        <dbReference type="EMBL" id="PRY70569.1"/>
    </source>
</evidence>
<dbReference type="Gene3D" id="3.90.1140.10">
    <property type="entry name" value="Cyclic phosphodiesterase"/>
    <property type="match status" value="1"/>
</dbReference>
<keyword evidence="2" id="KW-1185">Reference proteome</keyword>
<comment type="caution">
    <text evidence="1">The sequence shown here is derived from an EMBL/GenBank/DDBJ whole genome shotgun (WGS) entry which is preliminary data.</text>
</comment>
<dbReference type="RefSeq" id="WP_106209775.1">
    <property type="nucleotide sequence ID" value="NZ_PVTL01000001.1"/>
</dbReference>
<dbReference type="OrthoDB" id="3397424at2"/>
<dbReference type="Proteomes" id="UP000237983">
    <property type="component" value="Unassembled WGS sequence"/>
</dbReference>
<evidence type="ECO:0000313" key="2">
    <source>
        <dbReference type="Proteomes" id="UP000237983"/>
    </source>
</evidence>
<organism evidence="1 2">
    <name type="scientific">Glaciihabitans tibetensis</name>
    <dbReference type="NCBI Taxonomy" id="1266600"/>
    <lineage>
        <taxon>Bacteria</taxon>
        <taxon>Bacillati</taxon>
        <taxon>Actinomycetota</taxon>
        <taxon>Actinomycetes</taxon>
        <taxon>Micrococcales</taxon>
        <taxon>Microbacteriaceae</taxon>
        <taxon>Glaciihabitans</taxon>
    </lineage>
</organism>
<gene>
    <name evidence="1" type="ORF">B0I08_101706</name>
</gene>
<sequence length="168" mass="17917">MRSIDVIFDESLEAAVRTDWGALSDAGLPSLTQHRGASNRPHITVAAGNELTLDGHPSFEAFAVRLGAVMLFPRKSGFVLARSVVATSELLALHRSVHSLVAGAVDHTRVGCWSPHVTLSRNLTAQQLETALQLLGAPRDGMVSGIRLWDSVTATVTELTADDPTELA</sequence>
<accession>A0A2T0VK53</accession>
<dbReference type="EMBL" id="PVTL01000001">
    <property type="protein sequence ID" value="PRY70569.1"/>
    <property type="molecule type" value="Genomic_DNA"/>
</dbReference>
<dbReference type="GO" id="GO:0016874">
    <property type="term" value="F:ligase activity"/>
    <property type="evidence" value="ECO:0007669"/>
    <property type="project" value="UniProtKB-KW"/>
</dbReference>
<keyword evidence="1" id="KW-0436">Ligase</keyword>
<protein>
    <submittedName>
        <fullName evidence="1">2'-5' RNA ligase superfamily protein</fullName>
    </submittedName>
</protein>
<dbReference type="SUPFAM" id="SSF55144">
    <property type="entry name" value="LigT-like"/>
    <property type="match status" value="1"/>
</dbReference>
<name>A0A2T0VK53_9MICO</name>
<dbReference type="Pfam" id="PF13563">
    <property type="entry name" value="2_5_RNA_ligase2"/>
    <property type="match status" value="1"/>
</dbReference>
<reference evidence="1 2" key="1">
    <citation type="submission" date="2018-03" db="EMBL/GenBank/DDBJ databases">
        <title>Genomic Encyclopedia of Type Strains, Phase III (KMG-III): the genomes of soil and plant-associated and newly described type strains.</title>
        <authorList>
            <person name="Whitman W."/>
        </authorList>
    </citation>
    <scope>NUCLEOTIDE SEQUENCE [LARGE SCALE GENOMIC DNA]</scope>
    <source>
        <strain evidence="1 2">CGMCC 1.12484</strain>
    </source>
</reference>